<dbReference type="EMBL" id="AQFT01000136">
    <property type="protein sequence ID" value="EMZ21112.1"/>
    <property type="molecule type" value="Genomic_DNA"/>
</dbReference>
<gene>
    <name evidence="1" type="ORF">C823_04685</name>
</gene>
<dbReference type="eggNOG" id="ENOG5034BJM">
    <property type="taxonomic scope" value="Bacteria"/>
</dbReference>
<evidence type="ECO:0000313" key="2">
    <source>
        <dbReference type="Proteomes" id="UP000012589"/>
    </source>
</evidence>
<dbReference type="AlphaFoldDB" id="N1ZVQ8"/>
<protein>
    <submittedName>
        <fullName evidence="1">Uncharacterized protein</fullName>
    </submittedName>
</protein>
<dbReference type="HOGENOM" id="CLU_1852173_0_0_9"/>
<dbReference type="STRING" id="1235802.C823_04685"/>
<name>N1ZVQ8_9FIRM</name>
<evidence type="ECO:0000313" key="1">
    <source>
        <dbReference type="EMBL" id="EMZ21112.1"/>
    </source>
</evidence>
<accession>N1ZVQ8</accession>
<keyword evidence="2" id="KW-1185">Reference proteome</keyword>
<dbReference type="OrthoDB" id="2083058at2"/>
<sequence>MKLKDKIRKWLFSDEMNRITSLEEKYNEFDNWIKISGRMYSLSAEAKKNCECSQRELEECRKLITQICDVGVDVGFRGEEHSWAVVCVAGNPEYVKFISLNRGDAQQVMDFLKRFQYSKHVIDSPLAFRNILRKEMFL</sequence>
<proteinExistence type="predicted"/>
<organism evidence="1 2">
    <name type="scientific">Eubacterium plexicaudatum ASF492</name>
    <dbReference type="NCBI Taxonomy" id="1235802"/>
    <lineage>
        <taxon>Bacteria</taxon>
        <taxon>Bacillati</taxon>
        <taxon>Bacillota</taxon>
        <taxon>Clostridia</taxon>
        <taxon>Eubacteriales</taxon>
        <taxon>Eubacteriaceae</taxon>
        <taxon>Eubacterium</taxon>
    </lineage>
</organism>
<reference evidence="1 2" key="1">
    <citation type="journal article" date="2014" name="Genome Announc.">
        <title>Draft genome sequences of the altered schaedler flora, a defined bacterial community from gnotobiotic mice.</title>
        <authorList>
            <person name="Wannemuehler M.J."/>
            <person name="Overstreet A.M."/>
            <person name="Ward D.V."/>
            <person name="Phillips G.J."/>
        </authorList>
    </citation>
    <scope>NUCLEOTIDE SEQUENCE [LARGE SCALE GENOMIC DNA]</scope>
    <source>
        <strain evidence="1 2">ASF492</strain>
    </source>
</reference>
<dbReference type="Proteomes" id="UP000012589">
    <property type="component" value="Unassembled WGS sequence"/>
</dbReference>
<comment type="caution">
    <text evidence="1">The sequence shown here is derived from an EMBL/GenBank/DDBJ whole genome shotgun (WGS) entry which is preliminary data.</text>
</comment>